<accession>A0ABD1E142</accession>
<organism evidence="2 3">
    <name type="scientific">Hypothenemus hampei</name>
    <name type="common">Coffee berry borer</name>
    <dbReference type="NCBI Taxonomy" id="57062"/>
    <lineage>
        <taxon>Eukaryota</taxon>
        <taxon>Metazoa</taxon>
        <taxon>Ecdysozoa</taxon>
        <taxon>Arthropoda</taxon>
        <taxon>Hexapoda</taxon>
        <taxon>Insecta</taxon>
        <taxon>Pterygota</taxon>
        <taxon>Neoptera</taxon>
        <taxon>Endopterygota</taxon>
        <taxon>Coleoptera</taxon>
        <taxon>Polyphaga</taxon>
        <taxon>Cucujiformia</taxon>
        <taxon>Curculionidae</taxon>
        <taxon>Scolytinae</taxon>
        <taxon>Hypothenemus</taxon>
    </lineage>
</organism>
<reference evidence="2 3" key="1">
    <citation type="submission" date="2024-05" db="EMBL/GenBank/DDBJ databases">
        <title>Genetic variation in Jamaican populations of the coffee berry borer (Hypothenemus hampei).</title>
        <authorList>
            <person name="Errbii M."/>
            <person name="Myrie A."/>
        </authorList>
    </citation>
    <scope>NUCLEOTIDE SEQUENCE [LARGE SCALE GENOMIC DNA]</scope>
    <source>
        <strain evidence="2">JA-Hopewell-2020-01-JO</strain>
        <tissue evidence="2">Whole body</tissue>
    </source>
</reference>
<sequence length="131" mass="15114">MGKSKKRDRSSPRSTSDLERRLAKLERELHKESRENRRSYHSRSRSRSRSPHRPSRHDSNAYEHNSGSSGHRREHISSLASPGDLSKERPPVRDHNADRRLDSAVSITSNPITNQDMDSSILESRTSKEKF</sequence>
<evidence type="ECO:0000313" key="3">
    <source>
        <dbReference type="Proteomes" id="UP001566132"/>
    </source>
</evidence>
<feature type="compositionally biased region" description="Basic and acidic residues" evidence="1">
    <location>
        <begin position="16"/>
        <end position="38"/>
    </location>
</feature>
<protein>
    <submittedName>
        <fullName evidence="2">Uncharacterized protein</fullName>
    </submittedName>
</protein>
<proteinExistence type="predicted"/>
<feature type="compositionally biased region" description="Polar residues" evidence="1">
    <location>
        <begin position="105"/>
        <end position="124"/>
    </location>
</feature>
<dbReference type="EMBL" id="JBDJPC010000014">
    <property type="protein sequence ID" value="KAL1488377.1"/>
    <property type="molecule type" value="Genomic_DNA"/>
</dbReference>
<keyword evidence="3" id="KW-1185">Reference proteome</keyword>
<evidence type="ECO:0000313" key="2">
    <source>
        <dbReference type="EMBL" id="KAL1488377.1"/>
    </source>
</evidence>
<dbReference type="AlphaFoldDB" id="A0ABD1E142"/>
<feature type="region of interest" description="Disordered" evidence="1">
    <location>
        <begin position="1"/>
        <end position="131"/>
    </location>
</feature>
<name>A0ABD1E142_HYPHA</name>
<comment type="caution">
    <text evidence="2">The sequence shown here is derived from an EMBL/GenBank/DDBJ whole genome shotgun (WGS) entry which is preliminary data.</text>
</comment>
<evidence type="ECO:0000256" key="1">
    <source>
        <dbReference type="SAM" id="MobiDB-lite"/>
    </source>
</evidence>
<feature type="compositionally biased region" description="Basic residues" evidence="1">
    <location>
        <begin position="39"/>
        <end position="55"/>
    </location>
</feature>
<feature type="compositionally biased region" description="Basic and acidic residues" evidence="1">
    <location>
        <begin position="85"/>
        <end position="102"/>
    </location>
</feature>
<gene>
    <name evidence="2" type="ORF">ABEB36_014851</name>
</gene>
<dbReference type="Proteomes" id="UP001566132">
    <property type="component" value="Unassembled WGS sequence"/>
</dbReference>